<dbReference type="InterPro" id="IPR032675">
    <property type="entry name" value="LRR_dom_sf"/>
</dbReference>
<gene>
    <name evidence="2" type="ORF">HU200_028375</name>
</gene>
<dbReference type="OrthoDB" id="663101at2759"/>
<dbReference type="InterPro" id="IPR055357">
    <property type="entry name" value="LRR_At1g61320_AtMIF1"/>
</dbReference>
<keyword evidence="3" id="KW-1185">Reference proteome</keyword>
<dbReference type="PANTHER" id="PTHR34145:SF14">
    <property type="entry name" value="EXPRESSED PROTEIN"/>
    <property type="match status" value="1"/>
</dbReference>
<protein>
    <recommendedName>
        <fullName evidence="1">At1g61320/AtMIF1 LRR domain-containing protein</fullName>
    </recommendedName>
</protein>
<dbReference type="PANTHER" id="PTHR34145">
    <property type="entry name" value="OS02G0105600 PROTEIN"/>
    <property type="match status" value="1"/>
</dbReference>
<dbReference type="EMBL" id="JACEFO010001742">
    <property type="protein sequence ID" value="KAF8712619.1"/>
    <property type="molecule type" value="Genomic_DNA"/>
</dbReference>
<dbReference type="Proteomes" id="UP000636709">
    <property type="component" value="Unassembled WGS sequence"/>
</dbReference>
<accession>A0A835ETM1</accession>
<dbReference type="Pfam" id="PF23622">
    <property type="entry name" value="LRR_At1g61320_AtMIF1"/>
    <property type="match status" value="1"/>
</dbReference>
<dbReference type="InterPro" id="IPR053772">
    <property type="entry name" value="At1g61320/At1g61330-like"/>
</dbReference>
<name>A0A835ETM1_9POAL</name>
<reference evidence="2" key="1">
    <citation type="submission" date="2020-07" db="EMBL/GenBank/DDBJ databases">
        <title>Genome sequence and genetic diversity analysis of an under-domesticated orphan crop, white fonio (Digitaria exilis).</title>
        <authorList>
            <person name="Bennetzen J.L."/>
            <person name="Chen S."/>
            <person name="Ma X."/>
            <person name="Wang X."/>
            <person name="Yssel A.E.J."/>
            <person name="Chaluvadi S.R."/>
            <person name="Johnson M."/>
            <person name="Gangashetty P."/>
            <person name="Hamidou F."/>
            <person name="Sanogo M.D."/>
            <person name="Zwaenepoel A."/>
            <person name="Wallace J."/>
            <person name="Van De Peer Y."/>
            <person name="Van Deynze A."/>
        </authorList>
    </citation>
    <scope>NUCLEOTIDE SEQUENCE</scope>
    <source>
        <tissue evidence="2">Leaves</tissue>
    </source>
</reference>
<dbReference type="Gene3D" id="3.80.10.10">
    <property type="entry name" value="Ribonuclease Inhibitor"/>
    <property type="match status" value="1"/>
</dbReference>
<feature type="domain" description="At1g61320/AtMIF1 LRR" evidence="1">
    <location>
        <begin position="87"/>
        <end position="485"/>
    </location>
</feature>
<dbReference type="AlphaFoldDB" id="A0A835ETM1"/>
<evidence type="ECO:0000313" key="2">
    <source>
        <dbReference type="EMBL" id="KAF8712619.1"/>
    </source>
</evidence>
<dbReference type="SUPFAM" id="SSF52058">
    <property type="entry name" value="L domain-like"/>
    <property type="match status" value="1"/>
</dbReference>
<proteinExistence type="predicted"/>
<comment type="caution">
    <text evidence="2">The sequence shown here is derived from an EMBL/GenBank/DDBJ whole genome shotgun (WGS) entry which is preliminary data.</text>
</comment>
<sequence length="492" mass="54883">MQDILGHIHSLMPMRDAAQAACVSHAFLRFWRSYARLNFDVYTLGLMDLGRRVPPSFGPIDKQEFDDDYLKKNSPIIRDFSARVDHIMHNHIGTGVQTFRLVPPYGLYIDPALLNRWFQAVIAPGISEFYLYLDMGDEGLGYSFPCSLLSSSNRPGCSTITSFSIAGCGLRSLDWVGCLTTLCTVHLHRMRVTGEQLTCFLSSSPGLQELQLSYCNDIVCLKIPCLLSRLRLLLVRNCNSLQRIGCDAPQLKSFGYVGLPTTQICLGDSSPLVRQMKMSSVTDDEPTGMLCYATTKLHSVAPNISSLVLSSCFEIATPMKKLNKFRRLKYLEIQLHTPRRCPDFDFYSLVSILNACPVLATFILRLEMPDADDAIPGDFHGDSSQRKRLMMGQGHRKLKNVLMSGFRSAKGLVELTSHILETAASLKHLILDTAYGCNWRDCIGICSPLTSKALMEARKAVDVIKTYIEDKVPSSVNFKVIEPCAKCHADDA</sequence>
<evidence type="ECO:0000313" key="3">
    <source>
        <dbReference type="Proteomes" id="UP000636709"/>
    </source>
</evidence>
<organism evidence="2 3">
    <name type="scientific">Digitaria exilis</name>
    <dbReference type="NCBI Taxonomy" id="1010633"/>
    <lineage>
        <taxon>Eukaryota</taxon>
        <taxon>Viridiplantae</taxon>
        <taxon>Streptophyta</taxon>
        <taxon>Embryophyta</taxon>
        <taxon>Tracheophyta</taxon>
        <taxon>Spermatophyta</taxon>
        <taxon>Magnoliopsida</taxon>
        <taxon>Liliopsida</taxon>
        <taxon>Poales</taxon>
        <taxon>Poaceae</taxon>
        <taxon>PACMAD clade</taxon>
        <taxon>Panicoideae</taxon>
        <taxon>Panicodae</taxon>
        <taxon>Paniceae</taxon>
        <taxon>Anthephorinae</taxon>
        <taxon>Digitaria</taxon>
    </lineage>
</organism>
<evidence type="ECO:0000259" key="1">
    <source>
        <dbReference type="Pfam" id="PF23622"/>
    </source>
</evidence>